<reference evidence="7" key="1">
    <citation type="journal article" date="2012" name="Protist">
        <title>Similar relative mutation rates in the three genetic compartments of mesostigma and chlamydomonas.</title>
        <authorList>
            <person name="Hua J."/>
            <person name="Smith D.R."/>
            <person name="Borza T."/>
            <person name="Lee R.W."/>
        </authorList>
    </citation>
    <scope>NUCLEOTIDE SEQUENCE</scope>
    <source>
        <strain evidence="7">SAG 50-1</strain>
    </source>
</reference>
<dbReference type="PANTHER" id="PTHR30371:SF0">
    <property type="entry name" value="SEC-INDEPENDENT PROTEIN TRANSLOCASE PROTEIN TATC, CHLOROPLASTIC-RELATED"/>
    <property type="match status" value="1"/>
</dbReference>
<evidence type="ECO:0000256" key="2">
    <source>
        <dbReference type="ARBA" id="ARBA00008882"/>
    </source>
</evidence>
<gene>
    <name evidence="7" type="primary">ymf16</name>
</gene>
<dbReference type="EMBL" id="HQ667981">
    <property type="protein sequence ID" value="ADU04594.1"/>
    <property type="molecule type" value="Genomic_DNA"/>
</dbReference>
<dbReference type="InterPro" id="IPR002033">
    <property type="entry name" value="TatC"/>
</dbReference>
<evidence type="ECO:0000256" key="5">
    <source>
        <dbReference type="ARBA" id="ARBA00023136"/>
    </source>
</evidence>
<feature type="transmembrane region" description="Helical" evidence="6">
    <location>
        <begin position="217"/>
        <end position="242"/>
    </location>
</feature>
<keyword evidence="5 6" id="KW-0472">Membrane</keyword>
<dbReference type="Pfam" id="PF00902">
    <property type="entry name" value="TatC"/>
    <property type="match status" value="1"/>
</dbReference>
<organism evidence="7">
    <name type="scientific">Mesostigma viride</name>
    <name type="common">Green alga</name>
    <dbReference type="NCBI Taxonomy" id="41882"/>
    <lineage>
        <taxon>Eukaryota</taxon>
        <taxon>Viridiplantae</taxon>
        <taxon>Streptophyta</taxon>
        <taxon>Mesostigmatophyceae</taxon>
        <taxon>Mesostigmatales</taxon>
        <taxon>Mesostigmataceae</taxon>
        <taxon>Mesostigma</taxon>
    </lineage>
</organism>
<dbReference type="GO" id="GO:0065002">
    <property type="term" value="P:intracellular protein transmembrane transport"/>
    <property type="evidence" value="ECO:0007669"/>
    <property type="project" value="TreeGrafter"/>
</dbReference>
<dbReference type="AlphaFoldDB" id="G8DKC3"/>
<evidence type="ECO:0000256" key="6">
    <source>
        <dbReference type="SAM" id="Phobius"/>
    </source>
</evidence>
<feature type="transmembrane region" description="Helical" evidence="6">
    <location>
        <begin position="164"/>
        <end position="182"/>
    </location>
</feature>
<evidence type="ECO:0000256" key="3">
    <source>
        <dbReference type="ARBA" id="ARBA00022692"/>
    </source>
</evidence>
<dbReference type="GO" id="GO:0033281">
    <property type="term" value="C:TAT protein transport complex"/>
    <property type="evidence" value="ECO:0007669"/>
    <property type="project" value="TreeGrafter"/>
</dbReference>
<feature type="transmembrane region" description="Helical" evidence="6">
    <location>
        <begin position="21"/>
        <end position="54"/>
    </location>
</feature>
<dbReference type="PANTHER" id="PTHR30371">
    <property type="entry name" value="SEC-INDEPENDENT PROTEIN TRANSLOCASE PROTEIN TATC"/>
    <property type="match status" value="1"/>
</dbReference>
<dbReference type="GO" id="GO:0043953">
    <property type="term" value="P:protein transport by the Tat complex"/>
    <property type="evidence" value="ECO:0007669"/>
    <property type="project" value="TreeGrafter"/>
</dbReference>
<keyword evidence="4 6" id="KW-1133">Transmembrane helix</keyword>
<proteinExistence type="inferred from homology"/>
<comment type="subcellular location">
    <subcellularLocation>
        <location evidence="1">Membrane</location>
        <topology evidence="1">Multi-pass membrane protein</topology>
    </subcellularLocation>
</comment>
<dbReference type="PRINTS" id="PR01840">
    <property type="entry name" value="TATCFAMILY"/>
</dbReference>
<feature type="transmembrane region" description="Helical" evidence="6">
    <location>
        <begin position="194"/>
        <end position="211"/>
    </location>
</feature>
<evidence type="ECO:0000313" key="7">
    <source>
        <dbReference type="EMBL" id="ADU04594.1"/>
    </source>
</evidence>
<accession>G8DKC3</accession>
<name>G8DKC3_MESVI</name>
<sequence length="253" mass="30805">MKNKINPRWKTHLLELKFRTFYSGFSFILAFLFGWKESDLFLFLLTTISAPSYFEPTFLFTHMSEAFSAHLHTSFLWARILSVPIFIYQGWAFLIPSFYFKERVIFNKIFLFLFLGVEFAYILTFYFLLPWLWDFFLSFESEKELLQIYCQPKIMEYVKNTSQILFFTGWFGTIPALIKLQIHWKLLDIYYLKYFRRFAFIFFSLLAAAIVPPDYFLQFFLIIFFQFNYEIILFLSLFSLFVEQRKQIHNKFS</sequence>
<evidence type="ECO:0000256" key="1">
    <source>
        <dbReference type="ARBA" id="ARBA00004141"/>
    </source>
</evidence>
<dbReference type="GO" id="GO:0009977">
    <property type="term" value="F:proton motive force dependent protein transmembrane transporter activity"/>
    <property type="evidence" value="ECO:0007669"/>
    <property type="project" value="TreeGrafter"/>
</dbReference>
<protein>
    <submittedName>
        <fullName evidence="7">SecY-independent transporter protein</fullName>
    </submittedName>
</protein>
<feature type="transmembrane region" description="Helical" evidence="6">
    <location>
        <begin position="110"/>
        <end position="133"/>
    </location>
</feature>
<keyword evidence="7" id="KW-0496">Mitochondrion</keyword>
<comment type="similarity">
    <text evidence="2">Belongs to the TatC family.</text>
</comment>
<keyword evidence="3 6" id="KW-0812">Transmembrane</keyword>
<evidence type="ECO:0000256" key="4">
    <source>
        <dbReference type="ARBA" id="ARBA00022989"/>
    </source>
</evidence>
<geneLocation type="mitochondrion" evidence="7"/>
<feature type="transmembrane region" description="Helical" evidence="6">
    <location>
        <begin position="74"/>
        <end position="98"/>
    </location>
</feature>